<feature type="signal peptide" evidence="1">
    <location>
        <begin position="1"/>
        <end position="22"/>
    </location>
</feature>
<dbReference type="EMBL" id="CP053085">
    <property type="protein sequence ID" value="QJR37992.1"/>
    <property type="molecule type" value="Genomic_DNA"/>
</dbReference>
<keyword evidence="3" id="KW-1185">Reference proteome</keyword>
<proteinExistence type="predicted"/>
<gene>
    <name evidence="2" type="ORF">HKW67_21905</name>
</gene>
<protein>
    <recommendedName>
        <fullName evidence="4">Blue (type 1) copper domain-containing protein</fullName>
    </recommendedName>
</protein>
<dbReference type="RefSeq" id="WP_171227429.1">
    <property type="nucleotide sequence ID" value="NZ_CP053085.1"/>
</dbReference>
<dbReference type="InterPro" id="IPR008972">
    <property type="entry name" value="Cupredoxin"/>
</dbReference>
<dbReference type="Proteomes" id="UP000500938">
    <property type="component" value="Chromosome"/>
</dbReference>
<evidence type="ECO:0000313" key="2">
    <source>
        <dbReference type="EMBL" id="QJR37992.1"/>
    </source>
</evidence>
<name>A0A6M4IYL5_9BACT</name>
<accession>A0A6M4IYL5</accession>
<reference evidence="2 3" key="1">
    <citation type="submission" date="2020-05" db="EMBL/GenBank/DDBJ databases">
        <title>Complete genome sequence of Gemmatimonas greenlandica TET16.</title>
        <authorList>
            <person name="Zeng Y."/>
        </authorList>
    </citation>
    <scope>NUCLEOTIDE SEQUENCE [LARGE SCALE GENOMIC DNA]</scope>
    <source>
        <strain evidence="2 3">TET16</strain>
    </source>
</reference>
<evidence type="ECO:0000256" key="1">
    <source>
        <dbReference type="SAM" id="SignalP"/>
    </source>
</evidence>
<keyword evidence="1" id="KW-0732">Signal</keyword>
<dbReference type="AlphaFoldDB" id="A0A6M4IYL5"/>
<evidence type="ECO:0008006" key="4">
    <source>
        <dbReference type="Google" id="ProtNLM"/>
    </source>
</evidence>
<organism evidence="2 3">
    <name type="scientific">Gemmatimonas groenlandica</name>
    <dbReference type="NCBI Taxonomy" id="2732249"/>
    <lineage>
        <taxon>Bacteria</taxon>
        <taxon>Pseudomonadati</taxon>
        <taxon>Gemmatimonadota</taxon>
        <taxon>Gemmatimonadia</taxon>
        <taxon>Gemmatimonadales</taxon>
        <taxon>Gemmatimonadaceae</taxon>
        <taxon>Gemmatimonas</taxon>
    </lineage>
</organism>
<dbReference type="SUPFAM" id="SSF49503">
    <property type="entry name" value="Cupredoxins"/>
    <property type="match status" value="1"/>
</dbReference>
<dbReference type="KEGG" id="ggr:HKW67_21905"/>
<dbReference type="Gene3D" id="2.60.40.420">
    <property type="entry name" value="Cupredoxins - blue copper proteins"/>
    <property type="match status" value="1"/>
</dbReference>
<feature type="chain" id="PRO_5026691274" description="Blue (type 1) copper domain-containing protein" evidence="1">
    <location>
        <begin position="23"/>
        <end position="166"/>
    </location>
</feature>
<evidence type="ECO:0000313" key="3">
    <source>
        <dbReference type="Proteomes" id="UP000500938"/>
    </source>
</evidence>
<sequence>MRFAQSLCPLAAVLLSLSPAHAARSQAAAPAKPAVAAAAAKPALNANRVTYVAVSGVDYNFTAPDQVPAGVVAFNLTNAGADLHALALLELPANHTLREFLDMYHSKGIIPPWMPTLGQTGPIAPNQEAFLTVRMKPGRYILACMIPARDGRAHTEKGMVKMITVK</sequence>